<reference evidence="1" key="1">
    <citation type="submission" date="2023-07" db="EMBL/GenBank/DDBJ databases">
        <title>Chromosome-level Genome Assembly of Striped Snakehead (Channa striata).</title>
        <authorList>
            <person name="Liu H."/>
        </authorList>
    </citation>
    <scope>NUCLEOTIDE SEQUENCE</scope>
    <source>
        <strain evidence="1">Gz</strain>
        <tissue evidence="1">Muscle</tissue>
    </source>
</reference>
<comment type="caution">
    <text evidence="1">The sequence shown here is derived from an EMBL/GenBank/DDBJ whole genome shotgun (WGS) entry which is preliminary data.</text>
</comment>
<accession>A0AA88M4N8</accession>
<protein>
    <submittedName>
        <fullName evidence="1">Uncharacterized protein</fullName>
    </submittedName>
</protein>
<dbReference type="EMBL" id="JAUPFM010000014">
    <property type="protein sequence ID" value="KAK2830445.1"/>
    <property type="molecule type" value="Genomic_DNA"/>
</dbReference>
<dbReference type="Proteomes" id="UP001187415">
    <property type="component" value="Unassembled WGS sequence"/>
</dbReference>
<keyword evidence="2" id="KW-1185">Reference proteome</keyword>
<gene>
    <name evidence="1" type="ORF">Q5P01_018376</name>
</gene>
<dbReference type="AlphaFoldDB" id="A0AA88M4N8"/>
<evidence type="ECO:0000313" key="1">
    <source>
        <dbReference type="EMBL" id="KAK2830445.1"/>
    </source>
</evidence>
<name>A0AA88M4N8_CHASR</name>
<proteinExistence type="predicted"/>
<sequence>MMGCEEKVLKVTDEQNLGSRSPAAAVTAAIALTGLVSSSLKSEHMTVTHFPRAVSIPIKQRVIHEASGEGEGVQPNHMGSSRVHNFQVGLSSTRETFEGLCGV</sequence>
<evidence type="ECO:0000313" key="2">
    <source>
        <dbReference type="Proteomes" id="UP001187415"/>
    </source>
</evidence>
<organism evidence="1 2">
    <name type="scientific">Channa striata</name>
    <name type="common">Snakehead murrel</name>
    <name type="synonym">Ophicephalus striatus</name>
    <dbReference type="NCBI Taxonomy" id="64152"/>
    <lineage>
        <taxon>Eukaryota</taxon>
        <taxon>Metazoa</taxon>
        <taxon>Chordata</taxon>
        <taxon>Craniata</taxon>
        <taxon>Vertebrata</taxon>
        <taxon>Euteleostomi</taxon>
        <taxon>Actinopterygii</taxon>
        <taxon>Neopterygii</taxon>
        <taxon>Teleostei</taxon>
        <taxon>Neoteleostei</taxon>
        <taxon>Acanthomorphata</taxon>
        <taxon>Anabantaria</taxon>
        <taxon>Anabantiformes</taxon>
        <taxon>Channoidei</taxon>
        <taxon>Channidae</taxon>
        <taxon>Channa</taxon>
    </lineage>
</organism>